<evidence type="ECO:0000256" key="1">
    <source>
        <dbReference type="ARBA" id="ARBA00022723"/>
    </source>
</evidence>
<accession>A0A7H0LFV4</accession>
<dbReference type="Gene3D" id="3.30.70.360">
    <property type="match status" value="1"/>
</dbReference>
<organism evidence="6 7">
    <name type="scientific">Sphingomonas alpina</name>
    <dbReference type="NCBI Taxonomy" id="653931"/>
    <lineage>
        <taxon>Bacteria</taxon>
        <taxon>Pseudomonadati</taxon>
        <taxon>Pseudomonadota</taxon>
        <taxon>Alphaproteobacteria</taxon>
        <taxon>Sphingomonadales</taxon>
        <taxon>Sphingomonadaceae</taxon>
        <taxon>Sphingomonas</taxon>
    </lineage>
</organism>
<evidence type="ECO:0000256" key="2">
    <source>
        <dbReference type="ARBA" id="ARBA00022801"/>
    </source>
</evidence>
<sequence length="431" mass="45106">MIRSCVAGFAVLLLSATAAIAAPPATPAERAVATIADSAAFARARATLDAQHDQFVAEIIKLTEIPAPPFKEAARGAAYAEIFRTLGLRDVTIDPVGNVIGLRPGSDPKAPLIVISAHLDTVFPEGTVVTVRREGTKLHAPGIGDDTRGLGTLLAYIRALDAADIRTRHSILFVGTVGEEGRGDLRGVRHLLTKGSYKDRIGAFFSVDGSDPQRVTHGGVGSKRYHVVFKGPGGHSFGAFGIVNPMVAMSQAVTDLYKIDLPGTPKTTYAASVTGGGTSVNAIPSEVFMDFDMRSEDPAALADLEKRFLAIVKTAAETENKTRSTRVGSITVDPQPVGDRPAGRTSRDAMLVQTTAAAIKSIGYEPIYDASSTDSNIAMSLGIPAVTIGSGGLAGRAHSADEWIDVAKPESLRGMTVGLLALLAAAEMLPR</sequence>
<dbReference type="InterPro" id="IPR050072">
    <property type="entry name" value="Peptidase_M20A"/>
</dbReference>
<dbReference type="InterPro" id="IPR002933">
    <property type="entry name" value="Peptidase_M20"/>
</dbReference>
<dbReference type="GO" id="GO:0046872">
    <property type="term" value="F:metal ion binding"/>
    <property type="evidence" value="ECO:0007669"/>
    <property type="project" value="UniProtKB-KW"/>
</dbReference>
<dbReference type="KEGG" id="spap:H3Z74_17660"/>
<dbReference type="PANTHER" id="PTHR43808">
    <property type="entry name" value="ACETYLORNITHINE DEACETYLASE"/>
    <property type="match status" value="1"/>
</dbReference>
<proteinExistence type="predicted"/>
<dbReference type="SUPFAM" id="SSF55031">
    <property type="entry name" value="Bacterial exopeptidase dimerisation domain"/>
    <property type="match status" value="1"/>
</dbReference>
<dbReference type="Proteomes" id="UP000516148">
    <property type="component" value="Chromosome"/>
</dbReference>
<keyword evidence="1" id="KW-0479">Metal-binding</keyword>
<dbReference type="InterPro" id="IPR036264">
    <property type="entry name" value="Bact_exopeptidase_dim_dom"/>
</dbReference>
<evidence type="ECO:0000259" key="5">
    <source>
        <dbReference type="Pfam" id="PF07687"/>
    </source>
</evidence>
<dbReference type="Gene3D" id="3.40.630.10">
    <property type="entry name" value="Zn peptidases"/>
    <property type="match status" value="1"/>
</dbReference>
<dbReference type="SUPFAM" id="SSF53187">
    <property type="entry name" value="Zn-dependent exopeptidases"/>
    <property type="match status" value="1"/>
</dbReference>
<keyword evidence="2 6" id="KW-0378">Hydrolase</keyword>
<feature type="chain" id="PRO_5028973754" evidence="4">
    <location>
        <begin position="22"/>
        <end position="431"/>
    </location>
</feature>
<reference evidence="6 7" key="1">
    <citation type="submission" date="2020-09" db="EMBL/GenBank/DDBJ databases">
        <title>Sphingomonas sp., a new species isolated from pork steak.</title>
        <authorList>
            <person name="Heidler von Heilborn D."/>
        </authorList>
    </citation>
    <scope>NUCLEOTIDE SEQUENCE [LARGE SCALE GENOMIC DNA]</scope>
    <source>
        <strain evidence="7">S8-3T</strain>
    </source>
</reference>
<dbReference type="GO" id="GO:0016787">
    <property type="term" value="F:hydrolase activity"/>
    <property type="evidence" value="ECO:0007669"/>
    <property type="project" value="UniProtKB-KW"/>
</dbReference>
<evidence type="ECO:0000256" key="4">
    <source>
        <dbReference type="SAM" id="SignalP"/>
    </source>
</evidence>
<evidence type="ECO:0000313" key="6">
    <source>
        <dbReference type="EMBL" id="QNQ08557.1"/>
    </source>
</evidence>
<dbReference type="EMBL" id="CP061038">
    <property type="protein sequence ID" value="QNQ08557.1"/>
    <property type="molecule type" value="Genomic_DNA"/>
</dbReference>
<feature type="region of interest" description="Disordered" evidence="3">
    <location>
        <begin position="322"/>
        <end position="346"/>
    </location>
</feature>
<feature type="signal peptide" evidence="4">
    <location>
        <begin position="1"/>
        <end position="21"/>
    </location>
</feature>
<feature type="domain" description="Peptidase M20 dimerisation" evidence="5">
    <location>
        <begin position="221"/>
        <end position="317"/>
    </location>
</feature>
<evidence type="ECO:0000313" key="7">
    <source>
        <dbReference type="Proteomes" id="UP000516148"/>
    </source>
</evidence>
<dbReference type="PANTHER" id="PTHR43808:SF17">
    <property type="entry name" value="PEPTIDASE M20"/>
    <property type="match status" value="1"/>
</dbReference>
<evidence type="ECO:0000256" key="3">
    <source>
        <dbReference type="SAM" id="MobiDB-lite"/>
    </source>
</evidence>
<dbReference type="Pfam" id="PF01546">
    <property type="entry name" value="Peptidase_M20"/>
    <property type="match status" value="1"/>
</dbReference>
<dbReference type="AlphaFoldDB" id="A0A7H0LFV4"/>
<dbReference type="InterPro" id="IPR011650">
    <property type="entry name" value="Peptidase_M20_dimer"/>
</dbReference>
<keyword evidence="4" id="KW-0732">Signal</keyword>
<keyword evidence="7" id="KW-1185">Reference proteome</keyword>
<dbReference type="Pfam" id="PF07687">
    <property type="entry name" value="M20_dimer"/>
    <property type="match status" value="1"/>
</dbReference>
<dbReference type="RefSeq" id="WP_187760885.1">
    <property type="nucleotide sequence ID" value="NZ_CP061038.1"/>
</dbReference>
<name>A0A7H0LFV4_9SPHN</name>
<gene>
    <name evidence="6" type="ORF">H3Z74_17660</name>
</gene>
<protein>
    <submittedName>
        <fullName evidence="6">M20/M25/M40 family metallo-hydrolase</fullName>
    </submittedName>
</protein>